<dbReference type="Proteomes" id="UP000193986">
    <property type="component" value="Unassembled WGS sequence"/>
</dbReference>
<evidence type="ECO:0000256" key="2">
    <source>
        <dbReference type="SAM" id="MobiDB-lite"/>
    </source>
</evidence>
<evidence type="ECO:0000313" key="4">
    <source>
        <dbReference type="Proteomes" id="UP000193986"/>
    </source>
</evidence>
<accession>A0A1Y2APF4</accession>
<feature type="compositionally biased region" description="Low complexity" evidence="2">
    <location>
        <begin position="61"/>
        <end position="74"/>
    </location>
</feature>
<proteinExistence type="predicted"/>
<organism evidence="3 4">
    <name type="scientific">Naematelia encephala</name>
    <dbReference type="NCBI Taxonomy" id="71784"/>
    <lineage>
        <taxon>Eukaryota</taxon>
        <taxon>Fungi</taxon>
        <taxon>Dikarya</taxon>
        <taxon>Basidiomycota</taxon>
        <taxon>Agaricomycotina</taxon>
        <taxon>Tremellomycetes</taxon>
        <taxon>Tremellales</taxon>
        <taxon>Naemateliaceae</taxon>
        <taxon>Naematelia</taxon>
    </lineage>
</organism>
<keyword evidence="1" id="KW-0175">Coiled coil</keyword>
<feature type="coiled-coil region" evidence="1">
    <location>
        <begin position="154"/>
        <end position="181"/>
    </location>
</feature>
<dbReference type="OrthoDB" id="1065058at2759"/>
<feature type="compositionally biased region" description="Low complexity" evidence="2">
    <location>
        <begin position="21"/>
        <end position="31"/>
    </location>
</feature>
<feature type="compositionally biased region" description="Polar residues" evidence="2">
    <location>
        <begin position="43"/>
        <end position="54"/>
    </location>
</feature>
<evidence type="ECO:0000313" key="3">
    <source>
        <dbReference type="EMBL" id="ORY24402.1"/>
    </source>
</evidence>
<dbReference type="AlphaFoldDB" id="A0A1Y2APF4"/>
<dbReference type="InParanoid" id="A0A1Y2APF4"/>
<name>A0A1Y2APF4_9TREE</name>
<feature type="region of interest" description="Disordered" evidence="2">
    <location>
        <begin position="1"/>
        <end position="104"/>
    </location>
</feature>
<comment type="caution">
    <text evidence="3">The sequence shown here is derived from an EMBL/GenBank/DDBJ whole genome shotgun (WGS) entry which is preliminary data.</text>
</comment>
<evidence type="ECO:0000256" key="1">
    <source>
        <dbReference type="SAM" id="Coils"/>
    </source>
</evidence>
<keyword evidence="4" id="KW-1185">Reference proteome</keyword>
<dbReference type="EMBL" id="MCFC01000068">
    <property type="protein sequence ID" value="ORY24402.1"/>
    <property type="molecule type" value="Genomic_DNA"/>
</dbReference>
<protein>
    <submittedName>
        <fullName evidence="3">Uncharacterized protein</fullName>
    </submittedName>
</protein>
<reference evidence="3 4" key="1">
    <citation type="submission" date="2016-07" db="EMBL/GenBank/DDBJ databases">
        <title>Pervasive Adenine N6-methylation of Active Genes in Fungi.</title>
        <authorList>
            <consortium name="DOE Joint Genome Institute"/>
            <person name="Mondo S.J."/>
            <person name="Dannebaum R.O."/>
            <person name="Kuo R.C."/>
            <person name="Labutti K."/>
            <person name="Haridas S."/>
            <person name="Kuo A."/>
            <person name="Salamov A."/>
            <person name="Ahrendt S.R."/>
            <person name="Lipzen A."/>
            <person name="Sullivan W."/>
            <person name="Andreopoulos W.B."/>
            <person name="Clum A."/>
            <person name="Lindquist E."/>
            <person name="Daum C."/>
            <person name="Ramamoorthy G.K."/>
            <person name="Gryganskyi A."/>
            <person name="Culley D."/>
            <person name="Magnuson J.K."/>
            <person name="James T.Y."/>
            <person name="O'Malley M.A."/>
            <person name="Stajich J.E."/>
            <person name="Spatafora J.W."/>
            <person name="Visel A."/>
            <person name="Grigoriev I.V."/>
        </authorList>
    </citation>
    <scope>NUCLEOTIDE SEQUENCE [LARGE SCALE GENOMIC DNA]</scope>
    <source>
        <strain evidence="3 4">68-887.2</strain>
    </source>
</reference>
<gene>
    <name evidence="3" type="ORF">BCR39DRAFT_325074</name>
</gene>
<sequence>MAGPVTGFAMRRSSGQRTAGSSASLQQSSLSRLEAPYEKSTPSKRTINTLQTPFESVAVRSANDTDASSTTDTSPLIESPDDIEPRGFPDLMSEPAMSQAEGDGMSWELRTETVRQQEEYPNPSKAAEQGAHTRQLTHYRNLLVRAQSSSSSELHELHSRLLDLENRYRQLEEEHAYCAKRAPGEDTPPVTLSKHTFTSAAASMSKEELQL</sequence>